<keyword evidence="3" id="KW-0732">Signal</keyword>
<evidence type="ECO:0000256" key="4">
    <source>
        <dbReference type="ARBA" id="ARBA00023136"/>
    </source>
</evidence>
<dbReference type="InterPro" id="IPR013106">
    <property type="entry name" value="Ig_V-set"/>
</dbReference>
<dbReference type="InterPro" id="IPR013783">
    <property type="entry name" value="Ig-like_fold"/>
</dbReference>
<gene>
    <name evidence="10" type="primary">LOC102506466</name>
</gene>
<dbReference type="GeneID" id="102506466"/>
<comment type="subcellular location">
    <subcellularLocation>
        <location evidence="1">Membrane</location>
    </subcellularLocation>
</comment>
<evidence type="ECO:0000313" key="10">
    <source>
        <dbReference type="RefSeq" id="XP_032312794.1"/>
    </source>
</evidence>
<evidence type="ECO:0000256" key="7">
    <source>
        <dbReference type="SAM" id="Phobius"/>
    </source>
</evidence>
<dbReference type="GO" id="GO:0004888">
    <property type="term" value="F:transmembrane signaling receptor activity"/>
    <property type="evidence" value="ECO:0007669"/>
    <property type="project" value="TreeGrafter"/>
</dbReference>
<dbReference type="SMART" id="SM00409">
    <property type="entry name" value="IG"/>
    <property type="match status" value="1"/>
</dbReference>
<dbReference type="SUPFAM" id="SSF48726">
    <property type="entry name" value="Immunoglobulin"/>
    <property type="match status" value="1"/>
</dbReference>
<dbReference type="Gene3D" id="2.60.40.10">
    <property type="entry name" value="Immunoglobulins"/>
    <property type="match status" value="1"/>
</dbReference>
<name>A0A8B8R6V7_CAMFR</name>
<dbReference type="RefSeq" id="XP_032312794.1">
    <property type="nucleotide sequence ID" value="XM_032456903.1"/>
</dbReference>
<feature type="compositionally biased region" description="Polar residues" evidence="6">
    <location>
        <begin position="256"/>
        <end position="266"/>
    </location>
</feature>
<evidence type="ECO:0000256" key="3">
    <source>
        <dbReference type="ARBA" id="ARBA00022729"/>
    </source>
</evidence>
<dbReference type="CDD" id="cd05716">
    <property type="entry name" value="IgV_pIgR_like"/>
    <property type="match status" value="1"/>
</dbReference>
<sequence>MMMTMTTDVLRMINKVGTQAVVAGGSLHWLTRGCLSLTGPSSVMGTMGGSLRVWCQYEKAYKGYNKYWCRGKYDTSCDIIVETKGEEKEERNGRVSIRDYADDLTFTVTMENLNANDAGSYWCKIQRVWILDALSYDPSVQVNVSVFPAPSTTTGRTTCPAAPAPFPTVNAGQSLSTKEVSTRCTRSWLKAWRPRRRGSLFSSVHFLLLIFLKLPLFLSMVGAVLWVNRPHRGPGGRDSQPEQGNPVQRTIPRNALSRNTALQTGQGRPLDSGLQDG</sequence>
<feature type="transmembrane region" description="Helical" evidence="7">
    <location>
        <begin position="204"/>
        <end position="227"/>
    </location>
</feature>
<protein>
    <submittedName>
        <fullName evidence="10">CMRF35-like molecule 2 isoform X1</fullName>
    </submittedName>
</protein>
<feature type="region of interest" description="Disordered" evidence="6">
    <location>
        <begin position="233"/>
        <end position="277"/>
    </location>
</feature>
<dbReference type="PANTHER" id="PTHR11860:SF89">
    <property type="entry name" value="CMRF35-LIKE MOLECULE 2"/>
    <property type="match status" value="1"/>
</dbReference>
<feature type="domain" description="Immunoglobulin" evidence="8">
    <location>
        <begin position="40"/>
        <end position="145"/>
    </location>
</feature>
<keyword evidence="5" id="KW-1015">Disulfide bond</keyword>
<dbReference type="AlphaFoldDB" id="A0A8B8R6V7"/>
<dbReference type="GO" id="GO:0005886">
    <property type="term" value="C:plasma membrane"/>
    <property type="evidence" value="ECO:0007669"/>
    <property type="project" value="TreeGrafter"/>
</dbReference>
<evidence type="ECO:0000256" key="5">
    <source>
        <dbReference type="ARBA" id="ARBA00023157"/>
    </source>
</evidence>
<evidence type="ECO:0000259" key="8">
    <source>
        <dbReference type="SMART" id="SM00409"/>
    </source>
</evidence>
<evidence type="ECO:0000256" key="6">
    <source>
        <dbReference type="SAM" id="MobiDB-lite"/>
    </source>
</evidence>
<keyword evidence="9" id="KW-1185">Reference proteome</keyword>
<dbReference type="InterPro" id="IPR003599">
    <property type="entry name" value="Ig_sub"/>
</dbReference>
<keyword evidence="4 7" id="KW-0472">Membrane</keyword>
<dbReference type="InterPro" id="IPR050671">
    <property type="entry name" value="CD300_family_receptors"/>
</dbReference>
<proteinExistence type="predicted"/>
<dbReference type="Pfam" id="PF07686">
    <property type="entry name" value="V-set"/>
    <property type="match status" value="1"/>
</dbReference>
<reference evidence="10" key="1">
    <citation type="submission" date="2025-08" db="UniProtKB">
        <authorList>
            <consortium name="RefSeq"/>
        </authorList>
    </citation>
    <scope>IDENTIFICATION</scope>
    <source>
        <tissue evidence="10">Ear skin</tissue>
    </source>
</reference>
<dbReference type="FunFam" id="2.60.40.10:FF:000370">
    <property type="entry name" value="CMRF35-like molecule 1"/>
    <property type="match status" value="1"/>
</dbReference>
<keyword evidence="2 7" id="KW-0812">Transmembrane</keyword>
<dbReference type="InterPro" id="IPR036179">
    <property type="entry name" value="Ig-like_dom_sf"/>
</dbReference>
<dbReference type="Proteomes" id="UP000694856">
    <property type="component" value="Chromosome 16"/>
</dbReference>
<organism evidence="9 10">
    <name type="scientific">Camelus ferus</name>
    <name type="common">Wild bactrian camel</name>
    <name type="synonym">Camelus bactrianus ferus</name>
    <dbReference type="NCBI Taxonomy" id="419612"/>
    <lineage>
        <taxon>Eukaryota</taxon>
        <taxon>Metazoa</taxon>
        <taxon>Chordata</taxon>
        <taxon>Craniata</taxon>
        <taxon>Vertebrata</taxon>
        <taxon>Euteleostomi</taxon>
        <taxon>Mammalia</taxon>
        <taxon>Eutheria</taxon>
        <taxon>Laurasiatheria</taxon>
        <taxon>Artiodactyla</taxon>
        <taxon>Tylopoda</taxon>
        <taxon>Camelidae</taxon>
        <taxon>Camelus</taxon>
    </lineage>
</organism>
<evidence type="ECO:0000313" key="9">
    <source>
        <dbReference type="Proteomes" id="UP000694856"/>
    </source>
</evidence>
<evidence type="ECO:0000256" key="2">
    <source>
        <dbReference type="ARBA" id="ARBA00022692"/>
    </source>
</evidence>
<keyword evidence="7" id="KW-1133">Transmembrane helix</keyword>
<dbReference type="PANTHER" id="PTHR11860">
    <property type="entry name" value="POLYMERIC-IMMUNOGLOBULIN RECEPTOR"/>
    <property type="match status" value="1"/>
</dbReference>
<accession>A0A8B8R6V7</accession>
<evidence type="ECO:0000256" key="1">
    <source>
        <dbReference type="ARBA" id="ARBA00004370"/>
    </source>
</evidence>